<evidence type="ECO:0000256" key="1">
    <source>
        <dbReference type="ARBA" id="ARBA00007734"/>
    </source>
</evidence>
<dbReference type="OrthoDB" id="92254at2"/>
<dbReference type="InterPro" id="IPR008258">
    <property type="entry name" value="Transglycosylase_SLT_dom_1"/>
</dbReference>
<dbReference type="PANTHER" id="PTHR37423:SF5">
    <property type="entry name" value="SOLUBLE LYTIC MUREIN TRANSGLYCOSYLASE"/>
    <property type="match status" value="1"/>
</dbReference>
<dbReference type="STRING" id="40754.THII_2056"/>
<dbReference type="CDD" id="cd13401">
    <property type="entry name" value="Slt70-like"/>
    <property type="match status" value="1"/>
</dbReference>
<dbReference type="Gene3D" id="1.10.530.10">
    <property type="match status" value="1"/>
</dbReference>
<dbReference type="EMBL" id="AP014633">
    <property type="protein sequence ID" value="BAP56353.1"/>
    <property type="molecule type" value="Genomic_DNA"/>
</dbReference>
<accession>A0A090AEF7</accession>
<feature type="domain" description="Transglycosylase SLT" evidence="3">
    <location>
        <begin position="493"/>
        <end position="599"/>
    </location>
</feature>
<dbReference type="SUPFAM" id="SSF48435">
    <property type="entry name" value="Bacterial muramidases"/>
    <property type="match status" value="1"/>
</dbReference>
<evidence type="ECO:0000259" key="4">
    <source>
        <dbReference type="Pfam" id="PF14718"/>
    </source>
</evidence>
<dbReference type="Pfam" id="PF14718">
    <property type="entry name" value="SLT_L"/>
    <property type="match status" value="1"/>
</dbReference>
<feature type="domain" description="Lytic transglycosylase superhelical linker" evidence="4">
    <location>
        <begin position="412"/>
        <end position="478"/>
    </location>
</feature>
<dbReference type="Pfam" id="PF01464">
    <property type="entry name" value="SLT"/>
    <property type="match status" value="1"/>
</dbReference>
<protein>
    <submittedName>
        <fullName evidence="5">Lytic murein transglycosylase</fullName>
    </submittedName>
</protein>
<dbReference type="InterPro" id="IPR023346">
    <property type="entry name" value="Lysozyme-like_dom_sf"/>
</dbReference>
<name>A0A090AEF7_9GAMM</name>
<dbReference type="GO" id="GO:0042597">
    <property type="term" value="C:periplasmic space"/>
    <property type="evidence" value="ECO:0007669"/>
    <property type="project" value="InterPro"/>
</dbReference>
<dbReference type="InterPro" id="IPR037061">
    <property type="entry name" value="Lytic_TGlycoase_superhlx_L_sf"/>
</dbReference>
<organism evidence="5 6">
    <name type="scientific">Thioploca ingrica</name>
    <dbReference type="NCBI Taxonomy" id="40754"/>
    <lineage>
        <taxon>Bacteria</taxon>
        <taxon>Pseudomonadati</taxon>
        <taxon>Pseudomonadota</taxon>
        <taxon>Gammaproteobacteria</taxon>
        <taxon>Thiotrichales</taxon>
        <taxon>Thiotrichaceae</taxon>
        <taxon>Thioploca</taxon>
    </lineage>
</organism>
<keyword evidence="6" id="KW-1185">Reference proteome</keyword>
<dbReference type="Proteomes" id="UP000031623">
    <property type="component" value="Chromosome"/>
</dbReference>
<dbReference type="GO" id="GO:0004553">
    <property type="term" value="F:hydrolase activity, hydrolyzing O-glycosyl compounds"/>
    <property type="evidence" value="ECO:0007669"/>
    <property type="project" value="InterPro"/>
</dbReference>
<dbReference type="Gene3D" id="1.10.1240.20">
    <property type="entry name" value="Lytic transglycosylase, superhelical linker domain"/>
    <property type="match status" value="1"/>
</dbReference>
<dbReference type="InterPro" id="IPR008939">
    <property type="entry name" value="Lytic_TGlycosylase_superhlx_U"/>
</dbReference>
<dbReference type="InterPro" id="IPR012289">
    <property type="entry name" value="Lytic_TGlycosylase_superhlx_L"/>
</dbReference>
<dbReference type="SUPFAM" id="SSF53955">
    <property type="entry name" value="Lysozyme-like"/>
    <property type="match status" value="1"/>
</dbReference>
<reference evidence="5" key="1">
    <citation type="journal article" date="2014" name="ISME J.">
        <title>Ecophysiology of Thioploca ingrica as revealed by the complete genome sequence supplemented with proteomic evidence.</title>
        <authorList>
            <person name="Kojima H."/>
            <person name="Ogura Y."/>
            <person name="Yamamoto N."/>
            <person name="Togashi T."/>
            <person name="Mori H."/>
            <person name="Watanabe T."/>
            <person name="Nemoto F."/>
            <person name="Kurokawa K."/>
            <person name="Hayashi T."/>
            <person name="Fukui M."/>
        </authorList>
    </citation>
    <scope>NUCLEOTIDE SEQUENCE [LARGE SCALE GENOMIC DNA]</scope>
</reference>
<dbReference type="PANTHER" id="PTHR37423">
    <property type="entry name" value="SOLUBLE LYTIC MUREIN TRANSGLYCOSYLASE-RELATED"/>
    <property type="match status" value="1"/>
</dbReference>
<dbReference type="AlphaFoldDB" id="A0A090AEF7"/>
<dbReference type="KEGG" id="tig:THII_2056"/>
<evidence type="ECO:0000313" key="6">
    <source>
        <dbReference type="Proteomes" id="UP000031623"/>
    </source>
</evidence>
<keyword evidence="2" id="KW-0732">Signal</keyword>
<evidence type="ECO:0000313" key="5">
    <source>
        <dbReference type="EMBL" id="BAP56353.1"/>
    </source>
</evidence>
<comment type="similarity">
    <text evidence="1">Belongs to the transglycosylase Slt family.</text>
</comment>
<gene>
    <name evidence="5" type="ORF">THII_2056</name>
</gene>
<dbReference type="Gene3D" id="1.25.20.10">
    <property type="entry name" value="Bacterial muramidases"/>
    <property type="match status" value="1"/>
</dbReference>
<dbReference type="HOGENOM" id="CLU_019016_0_1_6"/>
<sequence length="652" mass="75662">MTIIHFYIKKINRLCLWSLCLLFIPISFGYASDDWLQQRWHFKEAHQAILTKNFDTFKQLLTKLTDYPITPYLQYLYLKNTFNPENKQTIADFLNQYQTSLISSLLRTEWLTYLAQQHDWETFLTAYQPQKSTVLQCYLWQARINTKQLNGVVDAVKKLWLVGQSQPQACDPLFNYLVDEGSLTDELRWQRIHLAMAKGNNGLVNYLAKTLTSDTYKKWVSRWQAMHNDPATTIKNFDYSDSPLAQEILLYGLKKLANQELDKAYQTWSELQKKYAFKSSAKAEFSRYLALSGAQQNHPQAGVWLAAIDKHFADKTLNQARLQIALVHQDWSAVLKLTQALPKSEPSEYQWQYWQARALEQNGETESAEKLFQDLSQHRHYYGFLAAERLGKPYNLQSQSLAVEQPLQDRLLAQKSGLLRARELYFVGLAAYAREEWQAVLSTLNTEELKTAAVLAHQWGWHDRAIATIAKANYDDDLKIRFPLPFYDTVLTHAQNQNIEFEWVYGIIRQESAFQTDAVSSAGALGLMQLMPATAQEIANQQQIELKNDEDILAPDINIQLGTRYLKTLLDRFNNNHLLATVAYNAGPTRVKRWLEQYRCFPPDIWVELIPFNQTRDYVQRVLSYTPIFESQMVKHQKVKPMLLEPIQGDGC</sequence>
<proteinExistence type="inferred from homology"/>
<evidence type="ECO:0000256" key="2">
    <source>
        <dbReference type="ARBA" id="ARBA00022729"/>
    </source>
</evidence>
<evidence type="ECO:0000259" key="3">
    <source>
        <dbReference type="Pfam" id="PF01464"/>
    </source>
</evidence>